<organism evidence="2 3">
    <name type="scientific">Ideonella azotifigens</name>
    <dbReference type="NCBI Taxonomy" id="513160"/>
    <lineage>
        <taxon>Bacteria</taxon>
        <taxon>Pseudomonadati</taxon>
        <taxon>Pseudomonadota</taxon>
        <taxon>Betaproteobacteria</taxon>
        <taxon>Burkholderiales</taxon>
        <taxon>Sphaerotilaceae</taxon>
        <taxon>Ideonella</taxon>
    </lineage>
</organism>
<dbReference type="Proteomes" id="UP001500279">
    <property type="component" value="Unassembled WGS sequence"/>
</dbReference>
<evidence type="ECO:0000313" key="3">
    <source>
        <dbReference type="Proteomes" id="UP001500279"/>
    </source>
</evidence>
<accession>A0ABP3V780</accession>
<keyword evidence="2" id="KW-0436">Ligase</keyword>
<dbReference type="Pfam" id="PF13580">
    <property type="entry name" value="SIS_2"/>
    <property type="match status" value="1"/>
</dbReference>
<keyword evidence="3" id="KW-1185">Reference proteome</keyword>
<dbReference type="PROSITE" id="PS51464">
    <property type="entry name" value="SIS"/>
    <property type="match status" value="1"/>
</dbReference>
<reference evidence="3" key="1">
    <citation type="journal article" date="2019" name="Int. J. Syst. Evol. Microbiol.">
        <title>The Global Catalogue of Microorganisms (GCM) 10K type strain sequencing project: providing services to taxonomists for standard genome sequencing and annotation.</title>
        <authorList>
            <consortium name="The Broad Institute Genomics Platform"/>
            <consortium name="The Broad Institute Genome Sequencing Center for Infectious Disease"/>
            <person name="Wu L."/>
            <person name="Ma J."/>
        </authorList>
    </citation>
    <scope>NUCLEOTIDE SEQUENCE [LARGE SCALE GENOMIC DNA]</scope>
    <source>
        <strain evidence="3">JCM 15503</strain>
    </source>
</reference>
<dbReference type="GO" id="GO:0016853">
    <property type="term" value="F:isomerase activity"/>
    <property type="evidence" value="ECO:0007669"/>
    <property type="project" value="UniProtKB-KW"/>
</dbReference>
<dbReference type="GO" id="GO:0016874">
    <property type="term" value="F:ligase activity"/>
    <property type="evidence" value="ECO:0007669"/>
    <property type="project" value="UniProtKB-KW"/>
</dbReference>
<dbReference type="InterPro" id="IPR050099">
    <property type="entry name" value="SIS_GmhA/DiaA_subfam"/>
</dbReference>
<dbReference type="SUPFAM" id="SSF53697">
    <property type="entry name" value="SIS domain"/>
    <property type="match status" value="1"/>
</dbReference>
<dbReference type="InterPro" id="IPR001347">
    <property type="entry name" value="SIS_dom"/>
</dbReference>
<sequence>MTLLTEPLAFSTGSAEAAGSGAVAMAQALAAHRAVFDQLEAQAAPLAEMAERLTACLSAGGKLLLCGQGASVPLARYLAGRLAGRSARGRRPLAVLALSADGVPWGDGDGLDLYARQVRGLGRPGDALLALSTSVEPAAAGAPTLLLNAVQAAREEGLSILGLLGPDNLALQQACHLSLLTPAAAQVHQQEAQMFLGHLLCGLIEVGLGLG</sequence>
<feature type="domain" description="SIS" evidence="1">
    <location>
        <begin position="53"/>
        <end position="210"/>
    </location>
</feature>
<dbReference type="PANTHER" id="PTHR30390:SF6">
    <property type="entry name" value="DNAA INITIATOR-ASSOCIATING PROTEIN DIAA"/>
    <property type="match status" value="1"/>
</dbReference>
<proteinExistence type="predicted"/>
<dbReference type="PANTHER" id="PTHR30390">
    <property type="entry name" value="SEDOHEPTULOSE 7-PHOSPHATE ISOMERASE / DNAA INITIATOR-ASSOCIATING FACTOR FOR REPLICATION INITIATION"/>
    <property type="match status" value="1"/>
</dbReference>
<keyword evidence="2" id="KW-0413">Isomerase</keyword>
<dbReference type="RefSeq" id="WP_231012059.1">
    <property type="nucleotide sequence ID" value="NZ_BAAAEW010000011.1"/>
</dbReference>
<evidence type="ECO:0000259" key="1">
    <source>
        <dbReference type="PROSITE" id="PS51464"/>
    </source>
</evidence>
<protein>
    <submittedName>
        <fullName evidence="2">D-sedoheptulose 7-phosphate isomerase</fullName>
    </submittedName>
</protein>
<dbReference type="InterPro" id="IPR046348">
    <property type="entry name" value="SIS_dom_sf"/>
</dbReference>
<gene>
    <name evidence="2" type="primary">gmhA_1</name>
    <name evidence="2" type="ORF">GCM10009107_22180</name>
</gene>
<dbReference type="EMBL" id="BAAAEW010000011">
    <property type="protein sequence ID" value="GAA0750467.1"/>
    <property type="molecule type" value="Genomic_DNA"/>
</dbReference>
<name>A0ABP3V780_9BURK</name>
<dbReference type="CDD" id="cd05006">
    <property type="entry name" value="SIS_GmhA"/>
    <property type="match status" value="1"/>
</dbReference>
<dbReference type="InterPro" id="IPR035461">
    <property type="entry name" value="GmhA/DiaA"/>
</dbReference>
<comment type="caution">
    <text evidence="2">The sequence shown here is derived from an EMBL/GenBank/DDBJ whole genome shotgun (WGS) entry which is preliminary data.</text>
</comment>
<evidence type="ECO:0000313" key="2">
    <source>
        <dbReference type="EMBL" id="GAA0750467.1"/>
    </source>
</evidence>
<dbReference type="Gene3D" id="3.40.50.10490">
    <property type="entry name" value="Glucose-6-phosphate isomerase like protein, domain 1"/>
    <property type="match status" value="1"/>
</dbReference>